<organism evidence="4">
    <name type="scientific">Tanacetum cinerariifolium</name>
    <name type="common">Dalmatian daisy</name>
    <name type="synonym">Chrysanthemum cinerariifolium</name>
    <dbReference type="NCBI Taxonomy" id="118510"/>
    <lineage>
        <taxon>Eukaryota</taxon>
        <taxon>Viridiplantae</taxon>
        <taxon>Streptophyta</taxon>
        <taxon>Embryophyta</taxon>
        <taxon>Tracheophyta</taxon>
        <taxon>Spermatophyta</taxon>
        <taxon>Magnoliopsida</taxon>
        <taxon>eudicotyledons</taxon>
        <taxon>Gunneridae</taxon>
        <taxon>Pentapetalae</taxon>
        <taxon>asterids</taxon>
        <taxon>campanulids</taxon>
        <taxon>Asterales</taxon>
        <taxon>Asteraceae</taxon>
        <taxon>Asteroideae</taxon>
        <taxon>Anthemideae</taxon>
        <taxon>Anthemidinae</taxon>
        <taxon>Tanacetum</taxon>
    </lineage>
</organism>
<keyword evidence="2" id="KW-0472">Membrane</keyword>
<dbReference type="EMBL" id="BKCJ010149970">
    <property type="protein sequence ID" value="GEY07494.1"/>
    <property type="molecule type" value="Genomic_DNA"/>
</dbReference>
<gene>
    <name evidence="4" type="ORF">Tci_379468</name>
</gene>
<protein>
    <submittedName>
        <fullName evidence="4">Serine/threonine-protein phosphatase 2A 65 kDa regulatory subunit A beta isoform-like</fullName>
    </submittedName>
</protein>
<evidence type="ECO:0000256" key="1">
    <source>
        <dbReference type="ARBA" id="ARBA00022737"/>
    </source>
</evidence>
<accession>A0A699HLZ1</accession>
<dbReference type="GO" id="GO:0005829">
    <property type="term" value="C:cytosol"/>
    <property type="evidence" value="ECO:0007669"/>
    <property type="project" value="TreeGrafter"/>
</dbReference>
<name>A0A699HLZ1_TANCI</name>
<keyword evidence="2" id="KW-1133">Transmembrane helix</keyword>
<dbReference type="GO" id="GO:0005634">
    <property type="term" value="C:nucleus"/>
    <property type="evidence" value="ECO:0007669"/>
    <property type="project" value="TreeGrafter"/>
</dbReference>
<evidence type="ECO:0000259" key="3">
    <source>
        <dbReference type="Pfam" id="PF22646"/>
    </source>
</evidence>
<dbReference type="AlphaFoldDB" id="A0A699HLZ1"/>
<dbReference type="InterPro" id="IPR054573">
    <property type="entry name" value="PP2A/SF3B1-like_HEAT"/>
</dbReference>
<evidence type="ECO:0000313" key="4">
    <source>
        <dbReference type="EMBL" id="GEY07494.1"/>
    </source>
</evidence>
<dbReference type="GO" id="GO:0005886">
    <property type="term" value="C:plasma membrane"/>
    <property type="evidence" value="ECO:0007669"/>
    <property type="project" value="UniProtKB-SubCell"/>
</dbReference>
<sequence length="267" mass="30347">MKEVVQKEIIKLLDSGIIYPIEDSPWVSRVYYVTKKTGITVVTNKKNEIPPTRIATDLKDLRDDEIDDNFPDENHMTIRIDDDEEIPWFADFANYLVGKILRKGSLSRRYEIPLNNIQVSEVFDIAELDARFVGRVMGGKPPTFRTGTGVKVEKSRGDPRIWFLAPVYFIAGVPIAYVLWYRPLYRAFRTDFDLAYVRLLHDNEAEVRNAAAGKVTKFSRILGLELAIQHILPCVKELSSYSSQHDRSALASVIMGMAPVLGKVISL</sequence>
<dbReference type="InterPro" id="IPR051023">
    <property type="entry name" value="PP2A_Regulatory_Subunit_A"/>
</dbReference>
<dbReference type="GO" id="GO:0015031">
    <property type="term" value="P:protein transport"/>
    <property type="evidence" value="ECO:0007669"/>
    <property type="project" value="InterPro"/>
</dbReference>
<dbReference type="InterPro" id="IPR011989">
    <property type="entry name" value="ARM-like"/>
</dbReference>
<dbReference type="GO" id="GO:0000159">
    <property type="term" value="C:protein phosphatase type 2A complex"/>
    <property type="evidence" value="ECO:0007669"/>
    <property type="project" value="TreeGrafter"/>
</dbReference>
<dbReference type="Gene3D" id="1.25.10.10">
    <property type="entry name" value="Leucine-rich Repeat Variant"/>
    <property type="match status" value="1"/>
</dbReference>
<feature type="transmembrane region" description="Helical" evidence="2">
    <location>
        <begin position="161"/>
        <end position="180"/>
    </location>
</feature>
<keyword evidence="1" id="KW-0677">Repeat</keyword>
<evidence type="ECO:0000256" key="2">
    <source>
        <dbReference type="SAM" id="Phobius"/>
    </source>
</evidence>
<dbReference type="Pfam" id="PF22646">
    <property type="entry name" value="PPP2R1A-like_HEAT"/>
    <property type="match status" value="1"/>
</dbReference>
<keyword evidence="2" id="KW-0812">Transmembrane</keyword>
<dbReference type="GO" id="GO:0019888">
    <property type="term" value="F:protein phosphatase regulator activity"/>
    <property type="evidence" value="ECO:0007669"/>
    <property type="project" value="TreeGrafter"/>
</dbReference>
<reference evidence="4" key="1">
    <citation type="journal article" date="2019" name="Sci. Rep.">
        <title>Draft genome of Tanacetum cinerariifolium, the natural source of mosquito coil.</title>
        <authorList>
            <person name="Yamashiro T."/>
            <person name="Shiraishi A."/>
            <person name="Satake H."/>
            <person name="Nakayama K."/>
        </authorList>
    </citation>
    <scope>NUCLEOTIDE SEQUENCE</scope>
</reference>
<dbReference type="InterPro" id="IPR043502">
    <property type="entry name" value="DNA/RNA_pol_sf"/>
</dbReference>
<dbReference type="Gene3D" id="3.10.10.10">
    <property type="entry name" value="HIV Type 1 Reverse Transcriptase, subunit A, domain 1"/>
    <property type="match status" value="1"/>
</dbReference>
<comment type="caution">
    <text evidence="4">The sequence shown here is derived from an EMBL/GenBank/DDBJ whole genome shotgun (WGS) entry which is preliminary data.</text>
</comment>
<feature type="domain" description="Phosphatase PP2A regulatory subunit A/Splicing factor 3B subunit 1-like HEAT repeat" evidence="3">
    <location>
        <begin position="189"/>
        <end position="262"/>
    </location>
</feature>
<dbReference type="PANTHER" id="PTHR10648">
    <property type="entry name" value="SERINE/THREONINE-PROTEIN PHOSPHATASE PP2A 65 KDA REGULATORY SUBUNIT"/>
    <property type="match status" value="1"/>
</dbReference>
<dbReference type="SUPFAM" id="SSF56672">
    <property type="entry name" value="DNA/RNA polymerases"/>
    <property type="match status" value="1"/>
</dbReference>
<proteinExistence type="predicted"/>
<dbReference type="GO" id="GO:0030658">
    <property type="term" value="C:transport vesicle membrane"/>
    <property type="evidence" value="ECO:0007669"/>
    <property type="project" value="UniProtKB-SubCell"/>
</dbReference>
<dbReference type="PANTHER" id="PTHR10648:SF36">
    <property type="entry name" value="SERINE_THREONINE-PROTEIN PHOSPHATASE 2A 65 KDA REGULATORY SUBUNIT A BETA ISOFORM-RELATED"/>
    <property type="match status" value="1"/>
</dbReference>